<dbReference type="InterPro" id="IPR011989">
    <property type="entry name" value="ARM-like"/>
</dbReference>
<dbReference type="SUPFAM" id="SSF48371">
    <property type="entry name" value="ARM repeat"/>
    <property type="match status" value="1"/>
</dbReference>
<name>A0A8S1H6H7_9PELO</name>
<accession>A0A8S1H6H7</accession>
<dbReference type="PIRSF" id="PIRSF005673">
    <property type="entry name" value="Importin_alpha"/>
    <property type="match status" value="1"/>
</dbReference>
<reference evidence="9" key="1">
    <citation type="submission" date="2020-10" db="EMBL/GenBank/DDBJ databases">
        <authorList>
            <person name="Kikuchi T."/>
        </authorList>
    </citation>
    <scope>NUCLEOTIDE SEQUENCE</scope>
    <source>
        <strain evidence="9">NKZ352</strain>
    </source>
</reference>
<dbReference type="OrthoDB" id="29145at2759"/>
<dbReference type="InterPro" id="IPR002652">
    <property type="entry name" value="Importin-a_IBB"/>
</dbReference>
<dbReference type="Pfam" id="PF00514">
    <property type="entry name" value="Arm"/>
    <property type="match status" value="4"/>
</dbReference>
<dbReference type="GO" id="GO:0061608">
    <property type="term" value="F:nuclear import signal receptor activity"/>
    <property type="evidence" value="ECO:0007669"/>
    <property type="project" value="InterPro"/>
</dbReference>
<feature type="region of interest" description="Disordered" evidence="7">
    <location>
        <begin position="1"/>
        <end position="38"/>
    </location>
</feature>
<dbReference type="InterPro" id="IPR000225">
    <property type="entry name" value="Armadillo"/>
</dbReference>
<dbReference type="SMART" id="SM00185">
    <property type="entry name" value="ARM"/>
    <property type="match status" value="8"/>
</dbReference>
<keyword evidence="2 5" id="KW-0813">Transport</keyword>
<evidence type="ECO:0000259" key="8">
    <source>
        <dbReference type="PROSITE" id="PS51214"/>
    </source>
</evidence>
<evidence type="ECO:0000256" key="4">
    <source>
        <dbReference type="ARBA" id="ARBA00022927"/>
    </source>
</evidence>
<dbReference type="InterPro" id="IPR036975">
    <property type="entry name" value="Importin-a_IBB_sf"/>
</dbReference>
<dbReference type="Gene3D" id="1.20.5.690">
    <property type="entry name" value="Importin-alpha, importin-beta-binding domain"/>
    <property type="match status" value="1"/>
</dbReference>
<comment type="caution">
    <text evidence="9">The sequence shown here is derived from an EMBL/GenBank/DDBJ whole genome shotgun (WGS) entry which is preliminary data.</text>
</comment>
<dbReference type="Gene3D" id="1.25.10.10">
    <property type="entry name" value="Leucine-rich Repeat Variant"/>
    <property type="match status" value="1"/>
</dbReference>
<dbReference type="GO" id="GO:0005737">
    <property type="term" value="C:cytoplasm"/>
    <property type="evidence" value="ECO:0007669"/>
    <property type="project" value="InterPro"/>
</dbReference>
<evidence type="ECO:0000256" key="2">
    <source>
        <dbReference type="ARBA" id="ARBA00022448"/>
    </source>
</evidence>
<keyword evidence="3" id="KW-0677">Repeat</keyword>
<feature type="repeat" description="ARM" evidence="6">
    <location>
        <begin position="136"/>
        <end position="178"/>
    </location>
</feature>
<dbReference type="PANTHER" id="PTHR23316">
    <property type="entry name" value="IMPORTIN ALPHA"/>
    <property type="match status" value="1"/>
</dbReference>
<dbReference type="EMBL" id="CAJGYM010000018">
    <property type="protein sequence ID" value="CAD6190917.1"/>
    <property type="molecule type" value="Genomic_DNA"/>
</dbReference>
<organism evidence="9 10">
    <name type="scientific">Caenorhabditis auriculariae</name>
    <dbReference type="NCBI Taxonomy" id="2777116"/>
    <lineage>
        <taxon>Eukaryota</taxon>
        <taxon>Metazoa</taxon>
        <taxon>Ecdysozoa</taxon>
        <taxon>Nematoda</taxon>
        <taxon>Chromadorea</taxon>
        <taxon>Rhabditida</taxon>
        <taxon>Rhabditina</taxon>
        <taxon>Rhabditomorpha</taxon>
        <taxon>Rhabditoidea</taxon>
        <taxon>Rhabditidae</taxon>
        <taxon>Peloderinae</taxon>
        <taxon>Caenorhabditis</taxon>
    </lineage>
</organism>
<feature type="repeat" description="ARM" evidence="6">
    <location>
        <begin position="346"/>
        <end position="389"/>
    </location>
</feature>
<evidence type="ECO:0000313" key="10">
    <source>
        <dbReference type="Proteomes" id="UP000835052"/>
    </source>
</evidence>
<dbReference type="PROSITE" id="PS50176">
    <property type="entry name" value="ARM_REPEAT"/>
    <property type="match status" value="2"/>
</dbReference>
<feature type="domain" description="IBB" evidence="8">
    <location>
        <begin position="4"/>
        <end position="66"/>
    </location>
</feature>
<dbReference type="InterPro" id="IPR024931">
    <property type="entry name" value="Importin_alpha"/>
</dbReference>
<dbReference type="PROSITE" id="PS51214">
    <property type="entry name" value="IBB"/>
    <property type="match status" value="1"/>
</dbReference>
<keyword evidence="10" id="KW-1185">Reference proteome</keyword>
<sequence>MSQSNDPKVLENGDNGDDSRMKQYKNLNKHEDLRRRRTECSVEIRKKKGDEMLMKRRNINVNENDDEEDAEETFDDFSDVEKPVVSKGTPRYTYEEVKSVLFNNPDLEQTIKCFESLRKILSKTRTPPIEEFIQSGLMAALVQALSIENDKIRYEACWALTNIVSGTSEQTIAAVNAGATEPLIKLAVDPNEQVADQALWAIANIAGDSPQLRNYVIKVGGIEVIMHLVAHLDKLSLNHARTLAWTISNISRHKEAPLSVLRQISVALAQLVKHEDKQVRQDSCWAVAYMTDGPDQQIELCISSGTINTVVEFLRDADQLVAPALRTLGNVATGCDKLTQEIIDRGVLPEIVSLLKRTSSTSIVKECCWLISNVIAGTQGQIQAVIDSGLLGFVIGVLKKGDFKSQIEASWALSNLTQGGTSKQIYAMVEEKGVEVLSICLGQNATADMQNNCLEALYSCLTTVSTHYPEKLDLVRDSIEANGGLDALEKLQGAEVQEIYTHAYKIISEFFSDDELDADHATDENSAPPAYSF</sequence>
<evidence type="ECO:0000256" key="7">
    <source>
        <dbReference type="SAM" id="MobiDB-lite"/>
    </source>
</evidence>
<evidence type="ECO:0000313" key="9">
    <source>
        <dbReference type="EMBL" id="CAD6190917.1"/>
    </source>
</evidence>
<dbReference type="InterPro" id="IPR032413">
    <property type="entry name" value="Arm_3"/>
</dbReference>
<evidence type="ECO:0000256" key="6">
    <source>
        <dbReference type="PROSITE-ProRule" id="PRU00259"/>
    </source>
</evidence>
<comment type="similarity">
    <text evidence="1 5">Belongs to the importin alpha family.</text>
</comment>
<dbReference type="Proteomes" id="UP000835052">
    <property type="component" value="Unassembled WGS sequence"/>
</dbReference>
<protein>
    <recommendedName>
        <fullName evidence="5">Importin subunit alpha</fullName>
    </recommendedName>
</protein>
<gene>
    <name evidence="9" type="ORF">CAUJ_LOCUS6836</name>
</gene>
<evidence type="ECO:0000256" key="5">
    <source>
        <dbReference type="PIRNR" id="PIRNR005673"/>
    </source>
</evidence>
<dbReference type="Pfam" id="PF16186">
    <property type="entry name" value="Arm_3"/>
    <property type="match status" value="1"/>
</dbReference>
<dbReference type="GO" id="GO:0006606">
    <property type="term" value="P:protein import into nucleus"/>
    <property type="evidence" value="ECO:0007669"/>
    <property type="project" value="InterPro"/>
</dbReference>
<dbReference type="InterPro" id="IPR016024">
    <property type="entry name" value="ARM-type_fold"/>
</dbReference>
<dbReference type="AlphaFoldDB" id="A0A8S1H6H7"/>
<proteinExistence type="inferred from homology"/>
<keyword evidence="4 5" id="KW-0653">Protein transport</keyword>
<dbReference type="Pfam" id="PF01749">
    <property type="entry name" value="IBB"/>
    <property type="match status" value="1"/>
</dbReference>
<evidence type="ECO:0000256" key="3">
    <source>
        <dbReference type="ARBA" id="ARBA00022737"/>
    </source>
</evidence>
<evidence type="ECO:0000256" key="1">
    <source>
        <dbReference type="ARBA" id="ARBA00010394"/>
    </source>
</evidence>
<feature type="compositionally biased region" description="Basic and acidic residues" evidence="7">
    <location>
        <begin position="28"/>
        <end position="38"/>
    </location>
</feature>